<evidence type="ECO:0000256" key="4">
    <source>
        <dbReference type="ARBA" id="ARBA00022833"/>
    </source>
</evidence>
<sequence length="158" mass="18437">MIFSLGPTSKLKINEDVLDRLRNYSQRENNDTEAGGVLMGRFIEGSDDVIIDLITEPSKKDKRERCFFKKHLETHQKLVDKAWEESDGTCNYVGEWHTHPEQHPSPSFHDRREWNKVLKKTQCDSSFLFFIIVGTKSIGAWMGNRKNAKINKLEEWNP</sequence>
<dbReference type="EMBL" id="JAMBOL010000048">
    <property type="protein sequence ID" value="MCM3716629.1"/>
    <property type="molecule type" value="Genomic_DNA"/>
</dbReference>
<dbReference type="Gene3D" id="3.40.140.10">
    <property type="entry name" value="Cytidine Deaminase, domain 2"/>
    <property type="match status" value="1"/>
</dbReference>
<protein>
    <submittedName>
        <fullName evidence="7">Mov34/MPN/PAD-1 family protein</fullName>
    </submittedName>
</protein>
<evidence type="ECO:0000313" key="8">
    <source>
        <dbReference type="Proteomes" id="UP001139179"/>
    </source>
</evidence>
<dbReference type="RefSeq" id="WP_251225277.1">
    <property type="nucleotide sequence ID" value="NZ_JAMBOL010000048.1"/>
</dbReference>
<keyword evidence="8" id="KW-1185">Reference proteome</keyword>
<evidence type="ECO:0000256" key="5">
    <source>
        <dbReference type="ARBA" id="ARBA00023049"/>
    </source>
</evidence>
<keyword evidence="1" id="KW-0645">Protease</keyword>
<comment type="caution">
    <text evidence="7">The sequence shown here is derived from an EMBL/GenBank/DDBJ whole genome shotgun (WGS) entry which is preliminary data.</text>
</comment>
<gene>
    <name evidence="7" type="ORF">M3202_21540</name>
</gene>
<keyword evidence="5" id="KW-0482">Metalloprotease</keyword>
<accession>A0A9X2IQ19</accession>
<dbReference type="InterPro" id="IPR028090">
    <property type="entry name" value="JAB_dom_prok"/>
</dbReference>
<dbReference type="Proteomes" id="UP001139179">
    <property type="component" value="Unassembled WGS sequence"/>
</dbReference>
<evidence type="ECO:0000313" key="7">
    <source>
        <dbReference type="EMBL" id="MCM3716629.1"/>
    </source>
</evidence>
<feature type="domain" description="JAB" evidence="6">
    <location>
        <begin position="16"/>
        <end position="135"/>
    </location>
</feature>
<dbReference type="Pfam" id="PF14464">
    <property type="entry name" value="Prok-JAB"/>
    <property type="match status" value="1"/>
</dbReference>
<keyword evidence="3" id="KW-0378">Hydrolase</keyword>
<dbReference type="GO" id="GO:0008237">
    <property type="term" value="F:metallopeptidase activity"/>
    <property type="evidence" value="ECO:0007669"/>
    <property type="project" value="UniProtKB-KW"/>
</dbReference>
<evidence type="ECO:0000259" key="6">
    <source>
        <dbReference type="Pfam" id="PF14464"/>
    </source>
</evidence>
<reference evidence="7" key="1">
    <citation type="submission" date="2022-05" db="EMBL/GenBank/DDBJ databases">
        <title>Comparative Genomics of Spacecraft Associated Microbes.</title>
        <authorList>
            <person name="Tran M.T."/>
            <person name="Wright A."/>
            <person name="Seuylemezian A."/>
            <person name="Eisen J."/>
            <person name="Coil D."/>
        </authorList>
    </citation>
    <scope>NUCLEOTIDE SEQUENCE</scope>
    <source>
        <strain evidence="7">214.1.1</strain>
    </source>
</reference>
<dbReference type="AlphaFoldDB" id="A0A9X2IQ19"/>
<evidence type="ECO:0000256" key="2">
    <source>
        <dbReference type="ARBA" id="ARBA00022723"/>
    </source>
</evidence>
<evidence type="ECO:0000256" key="3">
    <source>
        <dbReference type="ARBA" id="ARBA00022801"/>
    </source>
</evidence>
<dbReference type="GO" id="GO:0006508">
    <property type="term" value="P:proteolysis"/>
    <property type="evidence" value="ECO:0007669"/>
    <property type="project" value="UniProtKB-KW"/>
</dbReference>
<evidence type="ECO:0000256" key="1">
    <source>
        <dbReference type="ARBA" id="ARBA00022670"/>
    </source>
</evidence>
<dbReference type="SUPFAM" id="SSF102712">
    <property type="entry name" value="JAB1/MPN domain"/>
    <property type="match status" value="1"/>
</dbReference>
<proteinExistence type="predicted"/>
<keyword evidence="2" id="KW-0479">Metal-binding</keyword>
<dbReference type="GO" id="GO:0046872">
    <property type="term" value="F:metal ion binding"/>
    <property type="evidence" value="ECO:0007669"/>
    <property type="project" value="UniProtKB-KW"/>
</dbReference>
<organism evidence="7 8">
    <name type="scientific">Halalkalibacter oceani</name>
    <dbReference type="NCBI Taxonomy" id="1653776"/>
    <lineage>
        <taxon>Bacteria</taxon>
        <taxon>Bacillati</taxon>
        <taxon>Bacillota</taxon>
        <taxon>Bacilli</taxon>
        <taxon>Bacillales</taxon>
        <taxon>Bacillaceae</taxon>
        <taxon>Halalkalibacter</taxon>
    </lineage>
</organism>
<keyword evidence="4" id="KW-0862">Zinc</keyword>
<name>A0A9X2IQ19_9BACI</name>